<accession>A0A2N8PNC1</accession>
<keyword evidence="3" id="KW-1185">Reference proteome</keyword>
<evidence type="ECO:0000313" key="2">
    <source>
        <dbReference type="EMBL" id="PNE42490.1"/>
    </source>
</evidence>
<dbReference type="EMBL" id="LJSN01000002">
    <property type="protein sequence ID" value="PNE42490.1"/>
    <property type="molecule type" value="Genomic_DNA"/>
</dbReference>
<dbReference type="PROSITE" id="PS51257">
    <property type="entry name" value="PROKAR_LIPOPROTEIN"/>
    <property type="match status" value="1"/>
</dbReference>
<organism evidence="2 3">
    <name type="scientific">Streptomyces noursei</name>
    <name type="common">Streptomyces albulus</name>
    <dbReference type="NCBI Taxonomy" id="1971"/>
    <lineage>
        <taxon>Bacteria</taxon>
        <taxon>Bacillati</taxon>
        <taxon>Actinomycetota</taxon>
        <taxon>Actinomycetes</taxon>
        <taxon>Kitasatosporales</taxon>
        <taxon>Streptomycetaceae</taxon>
        <taxon>Streptomyces</taxon>
    </lineage>
</organism>
<keyword evidence="1" id="KW-0732">Signal</keyword>
<feature type="chain" id="PRO_5014828433" description="Secreted protein" evidence="1">
    <location>
        <begin position="36"/>
        <end position="140"/>
    </location>
</feature>
<proteinExistence type="predicted"/>
<comment type="caution">
    <text evidence="2">The sequence shown here is derived from an EMBL/GenBank/DDBJ whole genome shotgun (WGS) entry which is preliminary data.</text>
</comment>
<evidence type="ECO:0008006" key="4">
    <source>
        <dbReference type="Google" id="ProtNLM"/>
    </source>
</evidence>
<dbReference type="Proteomes" id="UP000236047">
    <property type="component" value="Unassembled WGS sequence"/>
</dbReference>
<reference evidence="3" key="1">
    <citation type="submission" date="2015-09" db="EMBL/GenBank/DDBJ databases">
        <authorList>
            <person name="Graham D.E."/>
            <person name="Mahan K.M."/>
            <person name="Klingeman D.M."/>
            <person name="Fida T."/>
            <person name="Giannone R.J."/>
            <person name="Hettich R.L."/>
            <person name="Parry R.J."/>
            <person name="Spain J.C."/>
        </authorList>
    </citation>
    <scope>NUCLEOTIDE SEQUENCE [LARGE SCALE GENOMIC DNA]</scope>
    <source>
        <strain evidence="3">JCM 4701</strain>
    </source>
</reference>
<dbReference type="RefSeq" id="WP_073442407.1">
    <property type="nucleotide sequence ID" value="NZ_LJSN01000002.1"/>
</dbReference>
<feature type="signal peptide" evidence="1">
    <location>
        <begin position="1"/>
        <end position="35"/>
    </location>
</feature>
<name>A0A2N8PNC1_STRNR</name>
<evidence type="ECO:0000313" key="3">
    <source>
        <dbReference type="Proteomes" id="UP000236047"/>
    </source>
</evidence>
<dbReference type="AlphaFoldDB" id="A0A2N8PNC1"/>
<sequence>MARPHRRLRPRRPAATALAALAAATLALPLLSACSAVQKAMDCTHTATALVDGVDTLRTAADKAVDDPQGANKALDTLDADLRKLSASTDDPELSKAIDKMNGGIKDARTALRDHKAPDLTSIGQATSDITAACTPGDKE</sequence>
<protein>
    <recommendedName>
        <fullName evidence="4">Secreted protein</fullName>
    </recommendedName>
</protein>
<evidence type="ECO:0000256" key="1">
    <source>
        <dbReference type="SAM" id="SignalP"/>
    </source>
</evidence>
<gene>
    <name evidence="2" type="ORF">AOB60_18760</name>
</gene>